<reference evidence="3 4" key="1">
    <citation type="submission" date="2016-10" db="EMBL/GenBank/DDBJ databases">
        <authorList>
            <person name="de Groot N.N."/>
        </authorList>
    </citation>
    <scope>NUCLEOTIDE SEQUENCE [LARGE SCALE GENOMIC DNA]</scope>
    <source>
        <strain evidence="3 4">DSM 44892</strain>
    </source>
</reference>
<dbReference type="InterPro" id="IPR029058">
    <property type="entry name" value="AB_hydrolase_fold"/>
</dbReference>
<name>A0A1G8J2W8_9NOCA</name>
<protein>
    <recommendedName>
        <fullName evidence="2">Xaa-Pro dipeptidyl-peptidase-like domain-containing protein</fullName>
    </recommendedName>
</protein>
<gene>
    <name evidence="3" type="ORF">SAMN05444695_10649</name>
</gene>
<feature type="region of interest" description="Disordered" evidence="1">
    <location>
        <begin position="311"/>
        <end position="347"/>
    </location>
</feature>
<dbReference type="NCBIfam" id="TIGR00976">
    <property type="entry name" value="CocE_NonD"/>
    <property type="match status" value="1"/>
</dbReference>
<evidence type="ECO:0000259" key="2">
    <source>
        <dbReference type="Pfam" id="PF02129"/>
    </source>
</evidence>
<dbReference type="AlphaFoldDB" id="A0A1G8J2W8"/>
<feature type="domain" description="Xaa-Pro dipeptidyl-peptidase-like" evidence="2">
    <location>
        <begin position="13"/>
        <end position="253"/>
    </location>
</feature>
<proteinExistence type="predicted"/>
<dbReference type="Gene3D" id="1.10.3020.10">
    <property type="entry name" value="alpha-amino acid ester hydrolase ( Helical cap domain)"/>
    <property type="match status" value="1"/>
</dbReference>
<dbReference type="Proteomes" id="UP000183263">
    <property type="component" value="Unassembled WGS sequence"/>
</dbReference>
<evidence type="ECO:0000313" key="3">
    <source>
        <dbReference type="EMBL" id="SDI25564.1"/>
    </source>
</evidence>
<feature type="compositionally biased region" description="Basic and acidic residues" evidence="1">
    <location>
        <begin position="316"/>
        <end position="338"/>
    </location>
</feature>
<dbReference type="GO" id="GO:0016787">
    <property type="term" value="F:hydrolase activity"/>
    <property type="evidence" value="ECO:0007669"/>
    <property type="project" value="InterPro"/>
</dbReference>
<dbReference type="EMBL" id="FNDN01000006">
    <property type="protein sequence ID" value="SDI25564.1"/>
    <property type="molecule type" value="Genomic_DNA"/>
</dbReference>
<dbReference type="Gene3D" id="3.40.50.1820">
    <property type="entry name" value="alpha/beta hydrolase"/>
    <property type="match status" value="1"/>
</dbReference>
<dbReference type="Pfam" id="PF02129">
    <property type="entry name" value="Peptidase_S15"/>
    <property type="match status" value="1"/>
</dbReference>
<sequence>MTAPGAHRVSTRDGVLLAGHLYEASGTPRGTVVMRTPYDAAAHRDTARWWARRGFRVLVQDVRGRYRSDGRWVPYAGEGVDGVDTAASLPGPIVAVGASYGAHCAVELARSAAGAGEVAAVVAMVPALGLYESAHHSGGAAQVRDRFCWWHEHGFGRFRREPLSANRVDRLCRLAESLGPEGAARAAGWSARRRASWERLWQAAPLDVADRYRACTAPLLVVGGAYDFFAADAHRLARSWPAPAHLVDGPWGHRMMAGVGDTRLRAALRAHGGPGGAVDAWLSAVLDERPDAWPLSGSSVLDPETGWHFSPWGRNPHAEHATPEHATPEHATPEHRALVPDQSGAPA</sequence>
<keyword evidence="4" id="KW-1185">Reference proteome</keyword>
<dbReference type="InterPro" id="IPR000383">
    <property type="entry name" value="Xaa-Pro-like_dom"/>
</dbReference>
<evidence type="ECO:0000313" key="4">
    <source>
        <dbReference type="Proteomes" id="UP000183263"/>
    </source>
</evidence>
<dbReference type="SUPFAM" id="SSF53474">
    <property type="entry name" value="alpha/beta-Hydrolases"/>
    <property type="match status" value="1"/>
</dbReference>
<organism evidence="3 4">
    <name type="scientific">Rhodococcus triatomae</name>
    <dbReference type="NCBI Taxonomy" id="300028"/>
    <lineage>
        <taxon>Bacteria</taxon>
        <taxon>Bacillati</taxon>
        <taxon>Actinomycetota</taxon>
        <taxon>Actinomycetes</taxon>
        <taxon>Mycobacteriales</taxon>
        <taxon>Nocardiaceae</taxon>
        <taxon>Rhodococcus</taxon>
    </lineage>
</organism>
<evidence type="ECO:0000256" key="1">
    <source>
        <dbReference type="SAM" id="MobiDB-lite"/>
    </source>
</evidence>
<dbReference type="InterPro" id="IPR005674">
    <property type="entry name" value="CocE/Ser_esterase"/>
</dbReference>
<accession>A0A1G8J2W8</accession>